<proteinExistence type="inferred from homology"/>
<dbReference type="PANTHER" id="PTHR11117:SF2">
    <property type="entry name" value="SUCCINATE--COA LIGASE [ADP_GDP-FORMING] SUBUNIT ALPHA, MITOCHONDRIAL"/>
    <property type="match status" value="1"/>
</dbReference>
<dbReference type="InterPro" id="IPR017440">
    <property type="entry name" value="Cit_synth/succinyl-CoA_lig_AS"/>
</dbReference>
<dbReference type="GO" id="GO:0004775">
    <property type="term" value="F:succinate-CoA ligase (ADP-forming) activity"/>
    <property type="evidence" value="ECO:0007669"/>
    <property type="project" value="UniProtKB-UniRule"/>
</dbReference>
<dbReference type="Pfam" id="PF00549">
    <property type="entry name" value="Ligase_CoA"/>
    <property type="match status" value="1"/>
</dbReference>
<dbReference type="InterPro" id="IPR005811">
    <property type="entry name" value="SUCC_ACL_C"/>
</dbReference>
<comment type="catalytic activity">
    <reaction evidence="5 8">
        <text>succinate + ATP + CoA = succinyl-CoA + ADP + phosphate</text>
        <dbReference type="Rhea" id="RHEA:17661"/>
        <dbReference type="ChEBI" id="CHEBI:30031"/>
        <dbReference type="ChEBI" id="CHEBI:30616"/>
        <dbReference type="ChEBI" id="CHEBI:43474"/>
        <dbReference type="ChEBI" id="CHEBI:57287"/>
        <dbReference type="ChEBI" id="CHEBI:57292"/>
        <dbReference type="ChEBI" id="CHEBI:456216"/>
        <dbReference type="EC" id="6.2.1.5"/>
    </reaction>
</comment>
<dbReference type="SMART" id="SM00881">
    <property type="entry name" value="CoA_binding"/>
    <property type="match status" value="1"/>
</dbReference>
<comment type="function">
    <text evidence="5 8">Succinyl-CoA synthetase functions in the citric acid cycle (TCA), coupling the hydrolysis of succinyl-CoA to the synthesis of either ATP or GTP and thus represents the only step of substrate-level phosphorylation in the TCA. The alpha subunit of the enzyme binds the substrates coenzyme A and phosphate, while succinate binding and nucleotide specificity is provided by the beta subunit.</text>
</comment>
<dbReference type="Proteomes" id="UP000606991">
    <property type="component" value="Unassembled WGS sequence"/>
</dbReference>
<accession>A0A934JZ64</accession>
<feature type="domain" description="CoA-binding" evidence="9">
    <location>
        <begin position="4"/>
        <end position="100"/>
    </location>
</feature>
<evidence type="ECO:0000313" key="13">
    <source>
        <dbReference type="Proteomes" id="UP000606991"/>
    </source>
</evidence>
<organism evidence="11 12">
    <name type="scientific">Candidatus Aeolococcus gillhamiae</name>
    <dbReference type="NCBI Taxonomy" id="3127015"/>
    <lineage>
        <taxon>Bacteria</taxon>
        <taxon>Bacillati</taxon>
        <taxon>Candidatus Dormiibacterota</taxon>
        <taxon>Candidatus Dormibacteria</taxon>
        <taxon>Candidatus Aeolococcales</taxon>
        <taxon>Candidatus Aeolococcaceae</taxon>
        <taxon>Candidatus Aeolococcus</taxon>
    </lineage>
</organism>
<dbReference type="EMBL" id="JAEKNS010000145">
    <property type="protein sequence ID" value="MBJ7596024.1"/>
    <property type="molecule type" value="Genomic_DNA"/>
</dbReference>
<dbReference type="RefSeq" id="WP_337313677.1">
    <property type="nucleotide sequence ID" value="NZ_JAEKNS010000145.1"/>
</dbReference>
<dbReference type="AlphaFoldDB" id="A0A2W5ZFP9"/>
<dbReference type="NCBIfam" id="TIGR01019">
    <property type="entry name" value="sucCoAalpha"/>
    <property type="match status" value="1"/>
</dbReference>
<dbReference type="EMBL" id="QHBU01000059">
    <property type="protein sequence ID" value="PZR82757.1"/>
    <property type="molecule type" value="Genomic_DNA"/>
</dbReference>
<dbReference type="SUPFAM" id="SSF51735">
    <property type="entry name" value="NAD(P)-binding Rossmann-fold domains"/>
    <property type="match status" value="1"/>
</dbReference>
<dbReference type="PRINTS" id="PR01798">
    <property type="entry name" value="SCOASYNTHASE"/>
</dbReference>
<sequence>MSVLVDSTSRVLVQGITGREGGFHTEQMRAFGTNVVAGVSPGKGGQDANGVPIFDTVADAVAATAANVSGIFVPPPFAADAIMESAAAAVPLAVCITEGIPIHDMIRARSFVGRTGTRLLGPNCPGLVTPGQCKVGIIPNHINTPGPVGIVGRSGTLTYEVIQGLGQAGMGQTTSVGIGGDPVLGLTFTDVLALFADDERTRAVVMIGEIGGSDEEKAAAFLRSSGFDKPVVAFISGRTAPPGKRMGHAGAIISGNSGTAQGKIDALTEAGAAIADTIEDVVRLVGDQLGTHAR</sequence>
<keyword evidence="2 5" id="KW-0436">Ligase</keyword>
<evidence type="ECO:0000313" key="10">
    <source>
        <dbReference type="EMBL" id="MBJ7596024.1"/>
    </source>
</evidence>
<dbReference type="PANTHER" id="PTHR11117">
    <property type="entry name" value="SUCCINYL-COA LIGASE SUBUNIT ALPHA"/>
    <property type="match status" value="1"/>
</dbReference>
<dbReference type="Gene3D" id="3.40.50.261">
    <property type="entry name" value="Succinyl-CoA synthetase domains"/>
    <property type="match status" value="1"/>
</dbReference>
<gene>
    <name evidence="5 10" type="primary">sucD</name>
    <name evidence="11" type="ORF">DLM65_03325</name>
    <name evidence="10" type="ORF">JF886_14430</name>
</gene>
<accession>A0A2W5ZFP9</accession>
<evidence type="ECO:0000256" key="4">
    <source>
        <dbReference type="ARBA" id="ARBA00060724"/>
    </source>
</evidence>
<feature type="active site" description="Tele-phosphohistidine intermediate" evidence="5 6">
    <location>
        <position position="248"/>
    </location>
</feature>
<keyword evidence="1 5" id="KW-0816">Tricarboxylic acid cycle</keyword>
<dbReference type="PROSITE" id="PS00399">
    <property type="entry name" value="SUCCINYL_COA_LIG_2"/>
    <property type="match status" value="1"/>
</dbReference>
<dbReference type="InterPro" id="IPR005810">
    <property type="entry name" value="CoA_lig_alpha"/>
</dbReference>
<evidence type="ECO:0000313" key="11">
    <source>
        <dbReference type="EMBL" id="PZR82757.1"/>
    </source>
</evidence>
<evidence type="ECO:0000256" key="8">
    <source>
        <dbReference type="RuleBase" id="RU000699"/>
    </source>
</evidence>
<feature type="binding site" evidence="5">
    <location>
        <begin position="96"/>
        <end position="98"/>
    </location>
    <ligand>
        <name>CoA</name>
        <dbReference type="ChEBI" id="CHEBI:57287"/>
    </ligand>
</feature>
<evidence type="ECO:0000256" key="5">
    <source>
        <dbReference type="HAMAP-Rule" id="MF_01988"/>
    </source>
</evidence>
<dbReference type="NCBIfam" id="NF004230">
    <property type="entry name" value="PRK05678.1"/>
    <property type="match status" value="1"/>
</dbReference>
<dbReference type="GO" id="GO:0006099">
    <property type="term" value="P:tricarboxylic acid cycle"/>
    <property type="evidence" value="ECO:0007669"/>
    <property type="project" value="UniProtKB-UniRule"/>
</dbReference>
<dbReference type="PIRSF" id="PIRSF001553">
    <property type="entry name" value="SucCS_alpha"/>
    <property type="match status" value="1"/>
</dbReference>
<comment type="pathway">
    <text evidence="5 8">Carbohydrate metabolism; tricarboxylic acid cycle; succinate from succinyl-CoA (ligase route): step 1/1.</text>
</comment>
<feature type="binding site" evidence="5">
    <location>
        <position position="43"/>
    </location>
    <ligand>
        <name>CoA</name>
        <dbReference type="ChEBI" id="CHEBI:57287"/>
    </ligand>
</feature>
<name>A0A2W5ZFP9_9BACT</name>
<evidence type="ECO:0000256" key="7">
    <source>
        <dbReference type="RuleBase" id="RU000677"/>
    </source>
</evidence>
<dbReference type="UniPathway" id="UPA00223">
    <property type="reaction ID" value="UER00999"/>
</dbReference>
<comment type="catalytic activity">
    <reaction evidence="5">
        <text>GTP + succinate + CoA = succinyl-CoA + GDP + phosphate</text>
        <dbReference type="Rhea" id="RHEA:22120"/>
        <dbReference type="ChEBI" id="CHEBI:30031"/>
        <dbReference type="ChEBI" id="CHEBI:37565"/>
        <dbReference type="ChEBI" id="CHEBI:43474"/>
        <dbReference type="ChEBI" id="CHEBI:57287"/>
        <dbReference type="ChEBI" id="CHEBI:57292"/>
        <dbReference type="ChEBI" id="CHEBI:58189"/>
    </reaction>
</comment>
<dbReference type="GO" id="GO:0004776">
    <property type="term" value="F:succinate-CoA ligase (GDP-forming) activity"/>
    <property type="evidence" value="ECO:0007669"/>
    <property type="project" value="TreeGrafter"/>
</dbReference>
<dbReference type="InterPro" id="IPR016102">
    <property type="entry name" value="Succinyl-CoA_synth-like"/>
</dbReference>
<evidence type="ECO:0000256" key="2">
    <source>
        <dbReference type="ARBA" id="ARBA00022598"/>
    </source>
</evidence>
<reference evidence="11 12" key="1">
    <citation type="journal article" date="2017" name="Nature">
        <title>Atmospheric trace gases support primary production in Antarctic desert surface soil.</title>
        <authorList>
            <person name="Ji M."/>
            <person name="Greening C."/>
            <person name="Vanwonterghem I."/>
            <person name="Carere C.R."/>
            <person name="Bay S.K."/>
            <person name="Steen J.A."/>
            <person name="Montgomery K."/>
            <person name="Lines T."/>
            <person name="Beardall J."/>
            <person name="van Dorst J."/>
            <person name="Snape I."/>
            <person name="Stott M.B."/>
            <person name="Hugenholtz P."/>
            <person name="Ferrari B.C."/>
        </authorList>
    </citation>
    <scope>NUCLEOTIDE SEQUENCE [LARGE SCALE GENOMIC DNA]</scope>
    <source>
        <strain evidence="11">RRmetagenome_bin12</strain>
    </source>
</reference>
<dbReference type="GO" id="GO:0009361">
    <property type="term" value="C:succinate-CoA ligase complex (ADP-forming)"/>
    <property type="evidence" value="ECO:0007669"/>
    <property type="project" value="TreeGrafter"/>
</dbReference>
<evidence type="ECO:0000256" key="6">
    <source>
        <dbReference type="PIRSR" id="PIRSR001553-1"/>
    </source>
</evidence>
<dbReference type="InterPro" id="IPR003781">
    <property type="entry name" value="CoA-bd"/>
</dbReference>
<evidence type="ECO:0000256" key="1">
    <source>
        <dbReference type="ARBA" id="ARBA00022532"/>
    </source>
</evidence>
<comment type="caution">
    <text evidence="11">The sequence shown here is derived from an EMBL/GenBank/DDBJ whole genome shotgun (WGS) entry which is preliminary data.</text>
</comment>
<evidence type="ECO:0000259" key="9">
    <source>
        <dbReference type="SMART" id="SM00881"/>
    </source>
</evidence>
<dbReference type="FunFam" id="3.40.50.720:FF:000277">
    <property type="entry name" value="Succinate--CoA ligase [ADP-forming] subunit alpha"/>
    <property type="match status" value="1"/>
</dbReference>
<dbReference type="Gene3D" id="3.40.50.720">
    <property type="entry name" value="NAD(P)-binding Rossmann-like Domain"/>
    <property type="match status" value="1"/>
</dbReference>
<feature type="binding site" evidence="5">
    <location>
        <position position="159"/>
    </location>
    <ligand>
        <name>substrate</name>
        <note>ligand shared with subunit beta</note>
    </ligand>
</feature>
<dbReference type="GO" id="GO:0000166">
    <property type="term" value="F:nucleotide binding"/>
    <property type="evidence" value="ECO:0007669"/>
    <property type="project" value="UniProtKB-KW"/>
</dbReference>
<protein>
    <recommendedName>
        <fullName evidence="5">Succinate--CoA ligase [ADP-forming] subunit alpha</fullName>
        <ecNumber evidence="5">6.2.1.5</ecNumber>
    </recommendedName>
    <alternativeName>
        <fullName evidence="5">Succinyl-CoA synthetase subunit alpha</fullName>
        <shortName evidence="5">SCS-alpha</shortName>
    </alternativeName>
</protein>
<feature type="binding site" evidence="5">
    <location>
        <begin position="17"/>
        <end position="20"/>
    </location>
    <ligand>
        <name>CoA</name>
        <dbReference type="ChEBI" id="CHEBI:57287"/>
    </ligand>
</feature>
<comment type="subunit">
    <text evidence="5 8">Heterotetramer of two alpha and two beta subunits.</text>
</comment>
<dbReference type="HAMAP" id="MF_01988">
    <property type="entry name" value="Succ_CoA_alpha"/>
    <property type="match status" value="1"/>
</dbReference>
<dbReference type="Pfam" id="PF02629">
    <property type="entry name" value="CoA_binding"/>
    <property type="match status" value="1"/>
</dbReference>
<comment type="similarity">
    <text evidence="4 5 7">Belongs to the succinate/malate CoA ligase alpha subunit family.</text>
</comment>
<dbReference type="InterPro" id="IPR036291">
    <property type="entry name" value="NAD(P)-bd_dom_sf"/>
</dbReference>
<dbReference type="Proteomes" id="UP000248724">
    <property type="component" value="Unassembled WGS sequence"/>
</dbReference>
<dbReference type="FunFam" id="3.40.50.261:FF:000006">
    <property type="entry name" value="Succinate--CoA ligase [ADP-forming] subunit alpha"/>
    <property type="match status" value="1"/>
</dbReference>
<reference evidence="10 13" key="3">
    <citation type="submission" date="2020-10" db="EMBL/GenBank/DDBJ databases">
        <title>Ca. Dormibacterota MAGs.</title>
        <authorList>
            <person name="Montgomery K."/>
        </authorList>
    </citation>
    <scope>NUCLEOTIDE SEQUENCE [LARGE SCALE GENOMIC DNA]</scope>
    <source>
        <strain evidence="10">SC8812_S17_18</strain>
    </source>
</reference>
<keyword evidence="3 5" id="KW-0547">Nucleotide-binding</keyword>
<reference evidence="11" key="2">
    <citation type="submission" date="2018-05" db="EMBL/GenBank/DDBJ databases">
        <authorList>
            <person name="Ferrari B."/>
        </authorList>
    </citation>
    <scope>NUCLEOTIDE SEQUENCE</scope>
    <source>
        <strain evidence="11">RRmetagenome_bin12</strain>
    </source>
</reference>
<dbReference type="SUPFAM" id="SSF52210">
    <property type="entry name" value="Succinyl-CoA synthetase domains"/>
    <property type="match status" value="1"/>
</dbReference>
<evidence type="ECO:0000256" key="3">
    <source>
        <dbReference type="ARBA" id="ARBA00022741"/>
    </source>
</evidence>
<evidence type="ECO:0000313" key="12">
    <source>
        <dbReference type="Proteomes" id="UP000248724"/>
    </source>
</evidence>
<dbReference type="EC" id="6.2.1.5" evidence="5"/>